<comment type="catalytic activity">
    <reaction evidence="6">
        <text>Couples ATP hydrolysis with the unwinding of duplex DNA by translocating in the 3'-5' direction.</text>
        <dbReference type="EC" id="5.6.2.4"/>
    </reaction>
</comment>
<dbReference type="InterPro" id="IPR014017">
    <property type="entry name" value="DNA_helicase_UvrD-like_C"/>
</dbReference>
<evidence type="ECO:0000256" key="3">
    <source>
        <dbReference type="ARBA" id="ARBA00022806"/>
    </source>
</evidence>
<dbReference type="Pfam" id="PF13361">
    <property type="entry name" value="UvrD_C"/>
    <property type="match status" value="1"/>
</dbReference>
<dbReference type="RefSeq" id="WP_148882932.1">
    <property type="nucleotide sequence ID" value="NZ_CP041932.1"/>
</dbReference>
<dbReference type="AlphaFoldDB" id="A0A5C0SKD8"/>
<organism evidence="11 12">
    <name type="scientific">Thermococcus aciditolerans</name>
    <dbReference type="NCBI Taxonomy" id="2598455"/>
    <lineage>
        <taxon>Archaea</taxon>
        <taxon>Methanobacteriati</taxon>
        <taxon>Methanobacteriota</taxon>
        <taxon>Thermococci</taxon>
        <taxon>Thermococcales</taxon>
        <taxon>Thermococcaceae</taxon>
        <taxon>Thermococcus</taxon>
    </lineage>
</organism>
<feature type="domain" description="UvrD-like helicase ATP-binding" evidence="10">
    <location>
        <begin position="1"/>
        <end position="323"/>
    </location>
</feature>
<keyword evidence="1 9" id="KW-0547">Nucleotide-binding</keyword>
<sequence>MIRKVTIIGPPGTGKTTHLISIFRVLTGTNVHEEDTERAEKILGPLENLAGAYSTDEVLFITFSTSAEGELIQRITGKSPKNRKRTGISNQVRTLHSVAMTLILSEGGRGTGYHNDREATIKFIHKYNGRPFAIFARERGIPYDPLGEEQTVGNSAETLYTFIVNTLSEADLIKIRDSRQGFTSELRKVIMKEALTLLARTNRETPEGEDVIKIIDEYLEWKALNGTADFSEVLLRAYIGGYTLAGTKLEATKVLILDEAQDFSPLQWKLIRHIIESGNIELVIVAGDPLQSIYSFQGANFFEFLHFIKDSKKHVLDNSYRLAENVKTIALRLVEPQLRLLEAYGIRYKFNAREERATIRIFPAYSSDSGAITKSLIPLIRARINEGKKVLILVRTNEIAYEVEMALYGEGLAVNSLKKRGSLFQRAKHVLEAVETIRANKPLTHNEAEAFLRYTIFRKAVKLAKGDQKRAREKLLGIARKVLTGHLDPEKITGEIIHLDGKFESLPLPHDFKDVAKNNASLTPLPPVLTVKYLKHLLKKLKAAPEELIDFEEIKRYEGKRVVEFIQKVFLSGKEFQDTGLLYVDTIHAAKGHEGDVVILIDLYSSSRLELIQSDVEQFLEEARVLFVGLTRVKHELIFVYTNTSAIRTLHPVTYSLIAAEAAA</sequence>
<dbReference type="KEGG" id="them:FPV09_07530"/>
<dbReference type="GO" id="GO:0000725">
    <property type="term" value="P:recombinational repair"/>
    <property type="evidence" value="ECO:0007669"/>
    <property type="project" value="TreeGrafter"/>
</dbReference>
<dbReference type="PROSITE" id="PS51198">
    <property type="entry name" value="UVRD_HELICASE_ATP_BIND"/>
    <property type="match status" value="1"/>
</dbReference>
<dbReference type="Gene3D" id="3.40.50.300">
    <property type="entry name" value="P-loop containing nucleotide triphosphate hydrolases"/>
    <property type="match status" value="2"/>
</dbReference>
<keyword evidence="4 9" id="KW-0067">ATP-binding</keyword>
<gene>
    <name evidence="11" type="ORF">FPV09_07530</name>
</gene>
<dbReference type="GO" id="GO:0005524">
    <property type="term" value="F:ATP binding"/>
    <property type="evidence" value="ECO:0007669"/>
    <property type="project" value="UniProtKB-UniRule"/>
</dbReference>
<keyword evidence="2 9" id="KW-0378">Hydrolase</keyword>
<evidence type="ECO:0000256" key="8">
    <source>
        <dbReference type="ARBA" id="ARBA00048988"/>
    </source>
</evidence>
<dbReference type="Proteomes" id="UP000322631">
    <property type="component" value="Chromosome"/>
</dbReference>
<dbReference type="InterPro" id="IPR027417">
    <property type="entry name" value="P-loop_NTPase"/>
</dbReference>
<dbReference type="GO" id="GO:0003677">
    <property type="term" value="F:DNA binding"/>
    <property type="evidence" value="ECO:0007669"/>
    <property type="project" value="InterPro"/>
</dbReference>
<evidence type="ECO:0000259" key="10">
    <source>
        <dbReference type="PROSITE" id="PS51198"/>
    </source>
</evidence>
<evidence type="ECO:0000313" key="12">
    <source>
        <dbReference type="Proteomes" id="UP000322631"/>
    </source>
</evidence>
<evidence type="ECO:0000256" key="1">
    <source>
        <dbReference type="ARBA" id="ARBA00022741"/>
    </source>
</evidence>
<dbReference type="EC" id="5.6.2.4" evidence="7"/>
<dbReference type="InterPro" id="IPR000212">
    <property type="entry name" value="DNA_helicase_UvrD/REP"/>
</dbReference>
<dbReference type="GeneID" id="41609695"/>
<evidence type="ECO:0000256" key="9">
    <source>
        <dbReference type="PROSITE-ProRule" id="PRU00560"/>
    </source>
</evidence>
<dbReference type="PANTHER" id="PTHR11070:SF2">
    <property type="entry name" value="ATP-DEPENDENT DNA HELICASE SRS2"/>
    <property type="match status" value="1"/>
</dbReference>
<evidence type="ECO:0000256" key="5">
    <source>
        <dbReference type="ARBA" id="ARBA00023235"/>
    </source>
</evidence>
<proteinExistence type="predicted"/>
<dbReference type="PANTHER" id="PTHR11070">
    <property type="entry name" value="UVRD / RECB / PCRA DNA HELICASE FAMILY MEMBER"/>
    <property type="match status" value="1"/>
</dbReference>
<evidence type="ECO:0000313" key="11">
    <source>
        <dbReference type="EMBL" id="QEK14965.1"/>
    </source>
</evidence>
<dbReference type="EMBL" id="CP041932">
    <property type="protein sequence ID" value="QEK14965.1"/>
    <property type="molecule type" value="Genomic_DNA"/>
</dbReference>
<protein>
    <recommendedName>
        <fullName evidence="7">DNA 3'-5' helicase</fullName>
        <ecNumber evidence="7">5.6.2.4</ecNumber>
    </recommendedName>
</protein>
<dbReference type="Gene3D" id="1.10.486.10">
    <property type="entry name" value="PCRA, domain 4"/>
    <property type="match status" value="1"/>
</dbReference>
<evidence type="ECO:0000256" key="7">
    <source>
        <dbReference type="ARBA" id="ARBA00034808"/>
    </source>
</evidence>
<reference evidence="11 12" key="1">
    <citation type="submission" date="2019-07" db="EMBL/GenBank/DDBJ databases">
        <title>Complete genome of Thermococcus acidophilus.</title>
        <authorList>
            <person name="Li X."/>
        </authorList>
    </citation>
    <scope>NUCLEOTIDE SEQUENCE [LARGE SCALE GENOMIC DNA]</scope>
    <source>
        <strain evidence="11 12">SY113</strain>
    </source>
</reference>
<keyword evidence="3 9" id="KW-0347">Helicase</keyword>
<evidence type="ECO:0000256" key="4">
    <source>
        <dbReference type="ARBA" id="ARBA00022840"/>
    </source>
</evidence>
<comment type="catalytic activity">
    <reaction evidence="8">
        <text>ATP + H2O = ADP + phosphate + H(+)</text>
        <dbReference type="Rhea" id="RHEA:13065"/>
        <dbReference type="ChEBI" id="CHEBI:15377"/>
        <dbReference type="ChEBI" id="CHEBI:15378"/>
        <dbReference type="ChEBI" id="CHEBI:30616"/>
        <dbReference type="ChEBI" id="CHEBI:43474"/>
        <dbReference type="ChEBI" id="CHEBI:456216"/>
        <dbReference type="EC" id="5.6.2.4"/>
    </reaction>
</comment>
<name>A0A5C0SKD8_9EURY</name>
<dbReference type="SUPFAM" id="SSF52540">
    <property type="entry name" value="P-loop containing nucleoside triphosphate hydrolases"/>
    <property type="match status" value="1"/>
</dbReference>
<dbReference type="GO" id="GO:0043138">
    <property type="term" value="F:3'-5' DNA helicase activity"/>
    <property type="evidence" value="ECO:0007669"/>
    <property type="project" value="UniProtKB-EC"/>
</dbReference>
<accession>A0A5C0SKD8</accession>
<dbReference type="GO" id="GO:0016787">
    <property type="term" value="F:hydrolase activity"/>
    <property type="evidence" value="ECO:0007669"/>
    <property type="project" value="UniProtKB-UniRule"/>
</dbReference>
<evidence type="ECO:0000256" key="6">
    <source>
        <dbReference type="ARBA" id="ARBA00034617"/>
    </source>
</evidence>
<feature type="binding site" evidence="9">
    <location>
        <begin position="9"/>
        <end position="16"/>
    </location>
    <ligand>
        <name>ATP</name>
        <dbReference type="ChEBI" id="CHEBI:30616"/>
    </ligand>
</feature>
<keyword evidence="5" id="KW-0413">Isomerase</keyword>
<keyword evidence="12" id="KW-1185">Reference proteome</keyword>
<evidence type="ECO:0000256" key="2">
    <source>
        <dbReference type="ARBA" id="ARBA00022801"/>
    </source>
</evidence>
<dbReference type="InterPro" id="IPR014016">
    <property type="entry name" value="UvrD-like_ATP-bd"/>
</dbReference>
<dbReference type="Pfam" id="PF00580">
    <property type="entry name" value="UvrD-helicase"/>
    <property type="match status" value="1"/>
</dbReference>